<evidence type="ECO:0000256" key="3">
    <source>
        <dbReference type="ARBA" id="ARBA00010594"/>
    </source>
</evidence>
<comment type="catalytic activity">
    <reaction evidence="28">
        <text>sphing-4-enine-phosphocholine + H2O = sphing-4-enine + phosphocholine + H(+)</text>
        <dbReference type="Rhea" id="RHEA:41095"/>
        <dbReference type="ChEBI" id="CHEBI:15377"/>
        <dbReference type="ChEBI" id="CHEBI:15378"/>
        <dbReference type="ChEBI" id="CHEBI:57756"/>
        <dbReference type="ChEBI" id="CHEBI:58906"/>
        <dbReference type="ChEBI" id="CHEBI:295975"/>
    </reaction>
    <physiologicalReaction direction="left-to-right" evidence="28">
        <dbReference type="Rhea" id="RHEA:41096"/>
    </physiologicalReaction>
</comment>
<keyword evidence="35" id="KW-1185">Reference proteome</keyword>
<evidence type="ECO:0000256" key="19">
    <source>
        <dbReference type="ARBA" id="ARBA00032556"/>
    </source>
</evidence>
<dbReference type="GO" id="GO:0016042">
    <property type="term" value="P:lipid catabolic process"/>
    <property type="evidence" value="ECO:0007669"/>
    <property type="project" value="UniProtKB-KW"/>
</dbReference>
<evidence type="ECO:0000256" key="20">
    <source>
        <dbReference type="ARBA" id="ARBA00046203"/>
    </source>
</evidence>
<dbReference type="GO" id="GO:0098552">
    <property type="term" value="C:side of membrane"/>
    <property type="evidence" value="ECO:0007669"/>
    <property type="project" value="UniProtKB-KW"/>
</dbReference>
<evidence type="ECO:0000256" key="32">
    <source>
        <dbReference type="SAM" id="Phobius"/>
    </source>
</evidence>
<comment type="cofactor">
    <cofactor evidence="1">
        <name>Zn(2+)</name>
        <dbReference type="ChEBI" id="CHEBI:29105"/>
    </cofactor>
</comment>
<comment type="catalytic activity">
    <reaction evidence="21">
        <text>1-dodecanoyl-sn-glycero-3-phosphocholine + H2O = 1-dodecanoyl-sn-glycerol + phosphocholine + H(+)</text>
        <dbReference type="Rhea" id="RHEA:41127"/>
        <dbReference type="ChEBI" id="CHEBI:15377"/>
        <dbReference type="ChEBI" id="CHEBI:15378"/>
        <dbReference type="ChEBI" id="CHEBI:74966"/>
        <dbReference type="ChEBI" id="CHEBI:75529"/>
        <dbReference type="ChEBI" id="CHEBI:295975"/>
    </reaction>
    <physiologicalReaction direction="left-to-right" evidence="21">
        <dbReference type="Rhea" id="RHEA:41128"/>
    </physiologicalReaction>
</comment>
<evidence type="ECO:0000256" key="26">
    <source>
        <dbReference type="ARBA" id="ARBA00047779"/>
    </source>
</evidence>
<keyword evidence="5" id="KW-1003">Cell membrane</keyword>
<dbReference type="Pfam" id="PF01663">
    <property type="entry name" value="Phosphodiest"/>
    <property type="match status" value="1"/>
</dbReference>
<comment type="catalytic activity">
    <reaction evidence="23">
        <text>glycero-2-phosphocholine + H2O = phosphocholine + glycerol + H(+)</text>
        <dbReference type="Rhea" id="RHEA:61684"/>
        <dbReference type="ChEBI" id="CHEBI:15377"/>
        <dbReference type="ChEBI" id="CHEBI:15378"/>
        <dbReference type="ChEBI" id="CHEBI:17754"/>
        <dbReference type="ChEBI" id="CHEBI:144950"/>
        <dbReference type="ChEBI" id="CHEBI:295975"/>
    </reaction>
    <physiologicalReaction direction="left-to-right" evidence="23">
        <dbReference type="Rhea" id="RHEA:61685"/>
    </physiologicalReaction>
</comment>
<dbReference type="EC" id="3.1.4.38" evidence="4"/>
<dbReference type="Gene3D" id="3.40.720.10">
    <property type="entry name" value="Alkaline Phosphatase, subunit A"/>
    <property type="match status" value="1"/>
</dbReference>
<evidence type="ECO:0000256" key="31">
    <source>
        <dbReference type="ARBA" id="ARBA00049320"/>
    </source>
</evidence>
<comment type="catalytic activity">
    <reaction evidence="26">
        <text>1-tetradecanoyl-sn-glycero-3-phosphocholine + H2O = 1-tetradecanoyl-sn-glycerol + phosphocholine + H(+)</text>
        <dbReference type="Rhea" id="RHEA:40999"/>
        <dbReference type="ChEBI" id="CHEBI:15377"/>
        <dbReference type="ChEBI" id="CHEBI:15378"/>
        <dbReference type="ChEBI" id="CHEBI:64489"/>
        <dbReference type="ChEBI" id="CHEBI:75536"/>
        <dbReference type="ChEBI" id="CHEBI:295975"/>
    </reaction>
    <physiologicalReaction direction="left-to-right" evidence="26">
        <dbReference type="Rhea" id="RHEA:41000"/>
    </physiologicalReaction>
</comment>
<evidence type="ECO:0000256" key="11">
    <source>
        <dbReference type="ARBA" id="ARBA00022833"/>
    </source>
</evidence>
<evidence type="ECO:0000256" key="16">
    <source>
        <dbReference type="ARBA" id="ARBA00023180"/>
    </source>
</evidence>
<evidence type="ECO:0000256" key="27">
    <source>
        <dbReference type="ARBA" id="ARBA00048209"/>
    </source>
</evidence>
<keyword evidence="9 33" id="KW-0732">Signal</keyword>
<dbReference type="InterPro" id="IPR017850">
    <property type="entry name" value="Alkaline_phosphatase_core_sf"/>
</dbReference>
<dbReference type="SUPFAM" id="SSF53649">
    <property type="entry name" value="Alkaline phosphatase-like"/>
    <property type="match status" value="1"/>
</dbReference>
<gene>
    <name evidence="34" type="ORF">GSLYS_00004179001</name>
</gene>
<comment type="catalytic activity">
    <reaction evidence="30">
        <text>1-(9Z,12Z)-octadecadienoyl-sn-glycero-3-phosphocholine + H2O = 1-(9Z,12Z-octadecadienoyl)-sn-glycerol + phosphocholine + H(+)</text>
        <dbReference type="Rhea" id="RHEA:41115"/>
        <dbReference type="ChEBI" id="CHEBI:15377"/>
        <dbReference type="ChEBI" id="CHEBI:15378"/>
        <dbReference type="ChEBI" id="CHEBI:28733"/>
        <dbReference type="ChEBI" id="CHEBI:75561"/>
        <dbReference type="ChEBI" id="CHEBI:295975"/>
    </reaction>
    <physiologicalReaction direction="left-to-right" evidence="30">
        <dbReference type="Rhea" id="RHEA:41116"/>
    </physiologicalReaction>
</comment>
<evidence type="ECO:0000256" key="15">
    <source>
        <dbReference type="ARBA" id="ARBA00023157"/>
    </source>
</evidence>
<dbReference type="Proteomes" id="UP001497497">
    <property type="component" value="Unassembled WGS sequence"/>
</dbReference>
<dbReference type="GO" id="GO:0047390">
    <property type="term" value="F:glycerophosphocholine cholinephosphodiesterase activity"/>
    <property type="evidence" value="ECO:0007669"/>
    <property type="project" value="UniProtKB-EC"/>
</dbReference>
<feature type="chain" id="PRO_5043326548" description="glycerophosphocholine cholinephosphodiesterase" evidence="33">
    <location>
        <begin position="24"/>
        <end position="441"/>
    </location>
</feature>
<comment type="catalytic activity">
    <reaction evidence="22">
        <text>1-(9Z-octadecenoyl)-sn-glycero-3-phosphocholine + H2O = 1-(9Z-octadecenoyl)-sn-glycerol + phosphocholine + H(+)</text>
        <dbReference type="Rhea" id="RHEA:41091"/>
        <dbReference type="ChEBI" id="CHEBI:15377"/>
        <dbReference type="ChEBI" id="CHEBI:15378"/>
        <dbReference type="ChEBI" id="CHEBI:28610"/>
        <dbReference type="ChEBI" id="CHEBI:75757"/>
        <dbReference type="ChEBI" id="CHEBI:295975"/>
    </reaction>
    <physiologicalReaction direction="left-to-right" evidence="22">
        <dbReference type="Rhea" id="RHEA:41092"/>
    </physiologicalReaction>
</comment>
<comment type="similarity">
    <text evidence="3">Belongs to the nucleotide pyrophosphatase/phosphodiesterase family.</text>
</comment>
<comment type="catalytic activity">
    <reaction evidence="24">
        <text>a 1-O-alkyl-sn-glycero-3-phosphocholine + H2O = a 1-O-alkyl-sn-glycerol + phosphocholine + H(+)</text>
        <dbReference type="Rhea" id="RHEA:36083"/>
        <dbReference type="ChEBI" id="CHEBI:15377"/>
        <dbReference type="ChEBI" id="CHEBI:15378"/>
        <dbReference type="ChEBI" id="CHEBI:15850"/>
        <dbReference type="ChEBI" id="CHEBI:30909"/>
        <dbReference type="ChEBI" id="CHEBI:295975"/>
    </reaction>
    <physiologicalReaction direction="left-to-right" evidence="24">
        <dbReference type="Rhea" id="RHEA:36084"/>
    </physiologicalReaction>
</comment>
<keyword evidence="17" id="KW-0449">Lipoprotein</keyword>
<comment type="catalytic activity">
    <reaction evidence="25">
        <text>a 1-acyl-sn-glycero-3-phosphocholine + H2O = a 1-acyl-sn-glycerol + phosphocholine + H(+)</text>
        <dbReference type="Rhea" id="RHEA:44720"/>
        <dbReference type="ChEBI" id="CHEBI:15377"/>
        <dbReference type="ChEBI" id="CHEBI:15378"/>
        <dbReference type="ChEBI" id="CHEBI:58168"/>
        <dbReference type="ChEBI" id="CHEBI:64683"/>
        <dbReference type="ChEBI" id="CHEBI:295975"/>
    </reaction>
    <physiologicalReaction direction="left-to-right" evidence="25">
        <dbReference type="Rhea" id="RHEA:44721"/>
    </physiologicalReaction>
</comment>
<evidence type="ECO:0000256" key="1">
    <source>
        <dbReference type="ARBA" id="ARBA00001947"/>
    </source>
</evidence>
<evidence type="ECO:0000256" key="2">
    <source>
        <dbReference type="ARBA" id="ARBA00004609"/>
    </source>
</evidence>
<evidence type="ECO:0000256" key="29">
    <source>
        <dbReference type="ARBA" id="ARBA00048703"/>
    </source>
</evidence>
<dbReference type="EMBL" id="CAXITT010000061">
    <property type="protein sequence ID" value="CAL1530046.1"/>
    <property type="molecule type" value="Genomic_DNA"/>
</dbReference>
<evidence type="ECO:0000256" key="8">
    <source>
        <dbReference type="ARBA" id="ARBA00022723"/>
    </source>
</evidence>
<accession>A0AAV2HB89</accession>
<evidence type="ECO:0000256" key="23">
    <source>
        <dbReference type="ARBA" id="ARBA00047482"/>
    </source>
</evidence>
<evidence type="ECO:0000256" key="17">
    <source>
        <dbReference type="ARBA" id="ARBA00023288"/>
    </source>
</evidence>
<reference evidence="34 35" key="1">
    <citation type="submission" date="2024-04" db="EMBL/GenBank/DDBJ databases">
        <authorList>
            <consortium name="Genoscope - CEA"/>
            <person name="William W."/>
        </authorList>
    </citation>
    <scope>NUCLEOTIDE SEQUENCE [LARGE SCALE GENOMIC DNA]</scope>
</reference>
<evidence type="ECO:0000256" key="12">
    <source>
        <dbReference type="ARBA" id="ARBA00022963"/>
    </source>
</evidence>
<keyword evidence="16" id="KW-0325">Glycoprotein</keyword>
<dbReference type="GO" id="GO:0005886">
    <property type="term" value="C:plasma membrane"/>
    <property type="evidence" value="ECO:0007669"/>
    <property type="project" value="UniProtKB-SubCell"/>
</dbReference>
<keyword evidence="8" id="KW-0479">Metal-binding</keyword>
<keyword evidence="15" id="KW-1015">Disulfide bond</keyword>
<keyword evidence="32" id="KW-1133">Transmembrane helix</keyword>
<keyword evidence="11" id="KW-0862">Zinc</keyword>
<sequence length="441" mass="50074">MTPSMLLVSVWLCTTSLVTVSASQQLLVVLLDGFRWDYVEKLNLINFKRFYSQGARAEYVKNDFPTLSYPNYYSLMTGRHTETHGMTGNYMYDEVTHEYFLIGTNKEQYNAHWWDGGEPLWVTAVKQNTSSYMFYWPGCDVTILNTTPTYCDPYSHVPTLDDFRFALNQSLNLLANGTTNFAGVYHEQPDYVGHKHGPDSVELAETLHDVDIELGLVLDQVKVSRNVSLNLVIMSDHGMTNIDPSRVINITDVLNSEPGLYITVMDAGAIASVYVGNTSSEERAFNLLKNFHANMTVYRKADIPERYHYRHGKYVAEITCVADLGWVILQPLFPSFPMKNTTNFHGTHGYDNDEVNMRGIFYGTGPYFKPGSKVEYIRAVDPYNVMCAILNLKPAANNGSYERIAPLAVRIHGGNGHIMKPNHRLIQIFILVSILFMFLIY</sequence>
<evidence type="ECO:0000256" key="5">
    <source>
        <dbReference type="ARBA" id="ARBA00022475"/>
    </source>
</evidence>
<proteinExistence type="inferred from homology"/>
<dbReference type="PANTHER" id="PTHR10151">
    <property type="entry name" value="ECTONUCLEOTIDE PYROPHOSPHATASE/PHOSPHODIESTERASE"/>
    <property type="match status" value="1"/>
</dbReference>
<keyword evidence="14 32" id="KW-0472">Membrane</keyword>
<evidence type="ECO:0000256" key="14">
    <source>
        <dbReference type="ARBA" id="ARBA00023136"/>
    </source>
</evidence>
<dbReference type="GO" id="GO:0046872">
    <property type="term" value="F:metal ion binding"/>
    <property type="evidence" value="ECO:0007669"/>
    <property type="project" value="UniProtKB-KW"/>
</dbReference>
<dbReference type="PANTHER" id="PTHR10151:SF66">
    <property type="entry name" value="GLYCEROPHOSPHOCHOLINE CHOLINEPHOSPHODIESTERASE ENPP6"/>
    <property type="match status" value="1"/>
</dbReference>
<name>A0AAV2HB89_LYMST</name>
<evidence type="ECO:0000256" key="22">
    <source>
        <dbReference type="ARBA" id="ARBA00047322"/>
    </source>
</evidence>
<dbReference type="GO" id="GO:0008889">
    <property type="term" value="F:glycerophosphodiester phosphodiesterase activity"/>
    <property type="evidence" value="ECO:0007669"/>
    <property type="project" value="TreeGrafter"/>
</dbReference>
<evidence type="ECO:0000256" key="13">
    <source>
        <dbReference type="ARBA" id="ARBA00023098"/>
    </source>
</evidence>
<keyword evidence="10" id="KW-0378">Hydrolase</keyword>
<keyword evidence="32" id="KW-0812">Transmembrane</keyword>
<keyword evidence="7" id="KW-0336">GPI-anchor</keyword>
<keyword evidence="6" id="KW-0597">Phosphoprotein</keyword>
<evidence type="ECO:0000256" key="21">
    <source>
        <dbReference type="ARBA" id="ARBA00047290"/>
    </source>
</evidence>
<evidence type="ECO:0000256" key="24">
    <source>
        <dbReference type="ARBA" id="ARBA00047494"/>
    </source>
</evidence>
<evidence type="ECO:0000256" key="33">
    <source>
        <dbReference type="SAM" id="SignalP"/>
    </source>
</evidence>
<evidence type="ECO:0000256" key="7">
    <source>
        <dbReference type="ARBA" id="ARBA00022622"/>
    </source>
</evidence>
<comment type="catalytic activity">
    <reaction evidence="27">
        <text>1-hexadecanoyl-sn-glycero-3-phosphocholine + H2O = 1-hexadecanoyl-sn-glycerol + phosphocholine + H(+)</text>
        <dbReference type="Rhea" id="RHEA:41119"/>
        <dbReference type="ChEBI" id="CHEBI:15377"/>
        <dbReference type="ChEBI" id="CHEBI:15378"/>
        <dbReference type="ChEBI" id="CHEBI:72998"/>
        <dbReference type="ChEBI" id="CHEBI:75542"/>
        <dbReference type="ChEBI" id="CHEBI:295975"/>
    </reaction>
    <physiologicalReaction direction="left-to-right" evidence="27">
        <dbReference type="Rhea" id="RHEA:41120"/>
    </physiologicalReaction>
</comment>
<comment type="subcellular location">
    <subcellularLocation>
        <location evidence="2">Cell membrane</location>
        <topology evidence="2">Lipid-anchor</topology>
        <topology evidence="2">GPI-anchor</topology>
    </subcellularLocation>
</comment>
<comment type="catalytic activity">
    <reaction evidence="31">
        <text>1-(5Z,8Z,11Z,14Z-eicosatetraenoyl)-sn-glycero-3-phosphocholine + H2O = 1-(5Z,8Z,11Z,14Z-eicosatetraenoyl)-sn-glycerol + phosphocholine + H(+)</text>
        <dbReference type="Rhea" id="RHEA:41003"/>
        <dbReference type="ChEBI" id="CHEBI:15377"/>
        <dbReference type="ChEBI" id="CHEBI:15378"/>
        <dbReference type="ChEBI" id="CHEBI:34071"/>
        <dbReference type="ChEBI" id="CHEBI:74344"/>
        <dbReference type="ChEBI" id="CHEBI:295975"/>
    </reaction>
    <physiologicalReaction direction="left-to-right" evidence="31">
        <dbReference type="Rhea" id="RHEA:41004"/>
    </physiologicalReaction>
</comment>
<dbReference type="GO" id="GO:0019695">
    <property type="term" value="P:choline metabolic process"/>
    <property type="evidence" value="ECO:0007669"/>
    <property type="project" value="TreeGrafter"/>
</dbReference>
<organism evidence="34 35">
    <name type="scientific">Lymnaea stagnalis</name>
    <name type="common">Great pond snail</name>
    <name type="synonym">Helix stagnalis</name>
    <dbReference type="NCBI Taxonomy" id="6523"/>
    <lineage>
        <taxon>Eukaryota</taxon>
        <taxon>Metazoa</taxon>
        <taxon>Spiralia</taxon>
        <taxon>Lophotrochozoa</taxon>
        <taxon>Mollusca</taxon>
        <taxon>Gastropoda</taxon>
        <taxon>Heterobranchia</taxon>
        <taxon>Euthyneura</taxon>
        <taxon>Panpulmonata</taxon>
        <taxon>Hygrophila</taxon>
        <taxon>Lymnaeoidea</taxon>
        <taxon>Lymnaeidae</taxon>
        <taxon>Lymnaea</taxon>
    </lineage>
</organism>
<dbReference type="CDD" id="cd16018">
    <property type="entry name" value="Enpp"/>
    <property type="match status" value="1"/>
</dbReference>
<evidence type="ECO:0000256" key="9">
    <source>
        <dbReference type="ARBA" id="ARBA00022729"/>
    </source>
</evidence>
<evidence type="ECO:0000256" key="10">
    <source>
        <dbReference type="ARBA" id="ARBA00022801"/>
    </source>
</evidence>
<feature type="transmembrane region" description="Helical" evidence="32">
    <location>
        <begin position="424"/>
        <end position="440"/>
    </location>
</feature>
<evidence type="ECO:0000256" key="18">
    <source>
        <dbReference type="ARBA" id="ARBA00031167"/>
    </source>
</evidence>
<evidence type="ECO:0000256" key="28">
    <source>
        <dbReference type="ARBA" id="ARBA00048234"/>
    </source>
</evidence>
<protein>
    <recommendedName>
        <fullName evidence="4">glycerophosphocholine cholinephosphodiesterase</fullName>
        <ecNumber evidence="4">3.1.4.38</ecNumber>
    </recommendedName>
    <alternativeName>
        <fullName evidence="19">Choline-specific glycerophosphodiester phosphodiesterase</fullName>
    </alternativeName>
    <alternativeName>
        <fullName evidence="18">Ectonucleotide pyrophosphatase/phosphodiesterase family member 6</fullName>
    </alternativeName>
</protein>
<evidence type="ECO:0000256" key="6">
    <source>
        <dbReference type="ARBA" id="ARBA00022553"/>
    </source>
</evidence>
<dbReference type="InterPro" id="IPR002591">
    <property type="entry name" value="Phosphodiest/P_Trfase"/>
</dbReference>
<evidence type="ECO:0000313" key="34">
    <source>
        <dbReference type="EMBL" id="CAL1530046.1"/>
    </source>
</evidence>
<evidence type="ECO:0000256" key="25">
    <source>
        <dbReference type="ARBA" id="ARBA00047600"/>
    </source>
</evidence>
<evidence type="ECO:0000256" key="30">
    <source>
        <dbReference type="ARBA" id="ARBA00049092"/>
    </source>
</evidence>
<comment type="catalytic activity">
    <reaction evidence="29">
        <text>sn-glycerol 3-phosphocholine + H2O = phosphocholine + glycerol + H(+)</text>
        <dbReference type="Rhea" id="RHEA:19545"/>
        <dbReference type="ChEBI" id="CHEBI:15377"/>
        <dbReference type="ChEBI" id="CHEBI:15378"/>
        <dbReference type="ChEBI" id="CHEBI:16870"/>
        <dbReference type="ChEBI" id="CHEBI:17754"/>
        <dbReference type="ChEBI" id="CHEBI:295975"/>
        <dbReference type="EC" id="3.1.4.38"/>
    </reaction>
    <physiologicalReaction direction="left-to-right" evidence="29">
        <dbReference type="Rhea" id="RHEA:19546"/>
    </physiologicalReaction>
</comment>
<keyword evidence="13" id="KW-0443">Lipid metabolism</keyword>
<keyword evidence="12" id="KW-0442">Lipid degradation</keyword>
<feature type="signal peptide" evidence="33">
    <location>
        <begin position="1"/>
        <end position="23"/>
    </location>
</feature>
<comment type="function">
    <text evidence="20">Choline-specific glycerophosphodiesterase that hydrolyzes glycerophosphocholine (GPC) and lysophosphatidylcholine (LPC) and contributes to supplying choline to the cells. Has a preference for LPC with short (12:0 and 14:0) or polyunsaturated (18:2 and 20:4) fatty acids. In vitro, hydrolyzes only choline-containing lysophospholipids, such as sphingosylphosphorylcholine (SPC), platelet-activating factor (PAF) and lysoPAF, but not other lysophospholipids.</text>
</comment>
<dbReference type="AlphaFoldDB" id="A0AAV2HB89"/>
<comment type="caution">
    <text evidence="34">The sequence shown here is derived from an EMBL/GenBank/DDBJ whole genome shotgun (WGS) entry which is preliminary data.</text>
</comment>
<evidence type="ECO:0000256" key="4">
    <source>
        <dbReference type="ARBA" id="ARBA00012318"/>
    </source>
</evidence>
<dbReference type="Gene3D" id="3.30.1360.180">
    <property type="match status" value="1"/>
</dbReference>
<evidence type="ECO:0000313" key="35">
    <source>
        <dbReference type="Proteomes" id="UP001497497"/>
    </source>
</evidence>